<dbReference type="InterPro" id="IPR016040">
    <property type="entry name" value="NAD(P)-bd_dom"/>
</dbReference>
<proteinExistence type="predicted"/>
<dbReference type="Gene3D" id="3.40.50.720">
    <property type="entry name" value="NAD(P)-binding Rossmann-like Domain"/>
    <property type="match status" value="1"/>
</dbReference>
<dbReference type="AlphaFoldDB" id="A0A8S3Z8F4"/>
<protein>
    <recommendedName>
        <fullName evidence="1">NAD(P)-binding domain-containing protein</fullName>
    </recommendedName>
</protein>
<dbReference type="EMBL" id="CAJHNH020002184">
    <property type="protein sequence ID" value="CAG5125837.1"/>
    <property type="molecule type" value="Genomic_DNA"/>
</dbReference>
<name>A0A8S3Z8F4_9EUPU</name>
<comment type="caution">
    <text evidence="2">The sequence shown here is derived from an EMBL/GenBank/DDBJ whole genome shotgun (WGS) entry which is preliminary data.</text>
</comment>
<dbReference type="GO" id="GO:0003824">
    <property type="term" value="F:catalytic activity"/>
    <property type="evidence" value="ECO:0007669"/>
    <property type="project" value="UniProtKB-ARBA"/>
</dbReference>
<accession>A0A8S3Z8F4</accession>
<dbReference type="OrthoDB" id="419598at2759"/>
<dbReference type="CDD" id="cd05244">
    <property type="entry name" value="BVR-B_like_SDR_a"/>
    <property type="match status" value="1"/>
</dbReference>
<evidence type="ECO:0000313" key="2">
    <source>
        <dbReference type="EMBL" id="CAG5125837.1"/>
    </source>
</evidence>
<evidence type="ECO:0000259" key="1">
    <source>
        <dbReference type="Pfam" id="PF13460"/>
    </source>
</evidence>
<dbReference type="PANTHER" id="PTHR15020">
    <property type="entry name" value="FLAVIN REDUCTASE-RELATED"/>
    <property type="match status" value="1"/>
</dbReference>
<sequence>MKLLVLGATGPTGQQLVNEAISQNHEVIAVVRSPEKLTTKSDKLKVIEGNILDTSVLKEHMQGCDAVLSALGGRGGITTPCDIYTQSAKAVVSAMRDTGVKRFVAVTAWGTKDDPGLPFFWRWVLKPSFLRNLVRDMELFEDFLLSDCSDINYTIVRPPRLTNNPSTGARILTHIGQFVPGANNAICRQDVAKFMLQCLGTQEFDKQMVAIAGTDVP</sequence>
<dbReference type="InterPro" id="IPR036291">
    <property type="entry name" value="NAD(P)-bd_dom_sf"/>
</dbReference>
<feature type="domain" description="NAD(P)-binding" evidence="1">
    <location>
        <begin position="7"/>
        <end position="200"/>
    </location>
</feature>
<gene>
    <name evidence="2" type="ORF">CUNI_LOCUS11395</name>
</gene>
<keyword evidence="3" id="KW-1185">Reference proteome</keyword>
<dbReference type="PANTHER" id="PTHR15020:SF50">
    <property type="entry name" value="UPF0659 PROTEIN YMR090W"/>
    <property type="match status" value="1"/>
</dbReference>
<dbReference type="Proteomes" id="UP000678393">
    <property type="component" value="Unassembled WGS sequence"/>
</dbReference>
<reference evidence="2" key="1">
    <citation type="submission" date="2021-04" db="EMBL/GenBank/DDBJ databases">
        <authorList>
            <consortium name="Molecular Ecology Group"/>
        </authorList>
    </citation>
    <scope>NUCLEOTIDE SEQUENCE</scope>
</reference>
<dbReference type="Pfam" id="PF13460">
    <property type="entry name" value="NAD_binding_10"/>
    <property type="match status" value="1"/>
</dbReference>
<organism evidence="2 3">
    <name type="scientific">Candidula unifasciata</name>
    <dbReference type="NCBI Taxonomy" id="100452"/>
    <lineage>
        <taxon>Eukaryota</taxon>
        <taxon>Metazoa</taxon>
        <taxon>Spiralia</taxon>
        <taxon>Lophotrochozoa</taxon>
        <taxon>Mollusca</taxon>
        <taxon>Gastropoda</taxon>
        <taxon>Heterobranchia</taxon>
        <taxon>Euthyneura</taxon>
        <taxon>Panpulmonata</taxon>
        <taxon>Eupulmonata</taxon>
        <taxon>Stylommatophora</taxon>
        <taxon>Helicina</taxon>
        <taxon>Helicoidea</taxon>
        <taxon>Geomitridae</taxon>
        <taxon>Candidula</taxon>
    </lineage>
</organism>
<dbReference type="SUPFAM" id="SSF51735">
    <property type="entry name" value="NAD(P)-binding Rossmann-fold domains"/>
    <property type="match status" value="1"/>
</dbReference>
<evidence type="ECO:0000313" key="3">
    <source>
        <dbReference type="Proteomes" id="UP000678393"/>
    </source>
</evidence>